<protein>
    <recommendedName>
        <fullName evidence="8">DDE Tnp4 domain-containing protein</fullName>
    </recommendedName>
</protein>
<dbReference type="InterPro" id="IPR045249">
    <property type="entry name" value="HARBI1-like"/>
</dbReference>
<evidence type="ECO:0000256" key="2">
    <source>
        <dbReference type="ARBA" id="ARBA00004123"/>
    </source>
</evidence>
<gene>
    <name evidence="9" type="ORF">MNOR_LOCUS5161</name>
</gene>
<dbReference type="InterPro" id="IPR027806">
    <property type="entry name" value="HARBI1_dom"/>
</dbReference>
<evidence type="ECO:0000313" key="10">
    <source>
        <dbReference type="Proteomes" id="UP001497623"/>
    </source>
</evidence>
<feature type="domain" description="DDE Tnp4" evidence="8">
    <location>
        <begin position="29"/>
        <end position="192"/>
    </location>
</feature>
<comment type="cofactor">
    <cofactor evidence="1">
        <name>a divalent metal cation</name>
        <dbReference type="ChEBI" id="CHEBI:60240"/>
    </cofactor>
</comment>
<comment type="similarity">
    <text evidence="3">Belongs to the HARBI1 family.</text>
</comment>
<evidence type="ECO:0000256" key="6">
    <source>
        <dbReference type="ARBA" id="ARBA00022801"/>
    </source>
</evidence>
<evidence type="ECO:0000256" key="7">
    <source>
        <dbReference type="ARBA" id="ARBA00023242"/>
    </source>
</evidence>
<evidence type="ECO:0000256" key="3">
    <source>
        <dbReference type="ARBA" id="ARBA00006958"/>
    </source>
</evidence>
<reference evidence="9 10" key="1">
    <citation type="submission" date="2024-05" db="EMBL/GenBank/DDBJ databases">
        <authorList>
            <person name="Wallberg A."/>
        </authorList>
    </citation>
    <scope>NUCLEOTIDE SEQUENCE [LARGE SCALE GENOMIC DNA]</scope>
</reference>
<dbReference type="GO" id="GO:0016787">
    <property type="term" value="F:hydrolase activity"/>
    <property type="evidence" value="ECO:0007669"/>
    <property type="project" value="UniProtKB-KW"/>
</dbReference>
<evidence type="ECO:0000256" key="5">
    <source>
        <dbReference type="ARBA" id="ARBA00022723"/>
    </source>
</evidence>
<sequence>MPQSSEEWLQEAHQFDQKWQYPHCLGAFDGRHIAIDKPPHSGSHYFNYKGFYSIILMAVVNAEYEFVFVDVGANGRVHDGGVFANTAFAKKLYDNTLNLPDASPLPEGEQDIPYVFLADDAFPLTTNIMKPYKQTGLEKGKEVYNYRVSRGRQVVECSFGILVTRFRVLTSNIHLSPTKAAKVTLCCCYLHNFLMKRKCKSYIDNSSQIGLSEALNPHNLLVPLQQMRTYNDLSAKAVRDAFCSHFNNAGAVHWQDKKIYRRYKEQ</sequence>
<dbReference type="AlphaFoldDB" id="A0AAV2PXF0"/>
<organism evidence="9 10">
    <name type="scientific">Meganyctiphanes norvegica</name>
    <name type="common">Northern krill</name>
    <name type="synonym">Thysanopoda norvegica</name>
    <dbReference type="NCBI Taxonomy" id="48144"/>
    <lineage>
        <taxon>Eukaryota</taxon>
        <taxon>Metazoa</taxon>
        <taxon>Ecdysozoa</taxon>
        <taxon>Arthropoda</taxon>
        <taxon>Crustacea</taxon>
        <taxon>Multicrustacea</taxon>
        <taxon>Malacostraca</taxon>
        <taxon>Eumalacostraca</taxon>
        <taxon>Eucarida</taxon>
        <taxon>Euphausiacea</taxon>
        <taxon>Euphausiidae</taxon>
        <taxon>Meganyctiphanes</taxon>
    </lineage>
</organism>
<dbReference type="GO" id="GO:0004518">
    <property type="term" value="F:nuclease activity"/>
    <property type="evidence" value="ECO:0007669"/>
    <property type="project" value="UniProtKB-KW"/>
</dbReference>
<evidence type="ECO:0000256" key="1">
    <source>
        <dbReference type="ARBA" id="ARBA00001968"/>
    </source>
</evidence>
<evidence type="ECO:0000259" key="8">
    <source>
        <dbReference type="Pfam" id="PF13359"/>
    </source>
</evidence>
<keyword evidence="6" id="KW-0378">Hydrolase</keyword>
<keyword evidence="5" id="KW-0479">Metal-binding</keyword>
<comment type="subcellular location">
    <subcellularLocation>
        <location evidence="2">Nucleus</location>
    </subcellularLocation>
</comment>
<name>A0AAV2PXF0_MEGNR</name>
<dbReference type="PANTHER" id="PTHR22930:SF269">
    <property type="entry name" value="NUCLEASE HARBI1-LIKE PROTEIN"/>
    <property type="match status" value="1"/>
</dbReference>
<feature type="non-terminal residue" evidence="9">
    <location>
        <position position="266"/>
    </location>
</feature>
<dbReference type="Proteomes" id="UP001497623">
    <property type="component" value="Unassembled WGS sequence"/>
</dbReference>
<keyword evidence="10" id="KW-1185">Reference proteome</keyword>
<dbReference type="EMBL" id="CAXKWB010001958">
    <property type="protein sequence ID" value="CAL4065914.1"/>
    <property type="molecule type" value="Genomic_DNA"/>
</dbReference>
<accession>A0AAV2PXF0</accession>
<keyword evidence="4" id="KW-0540">Nuclease</keyword>
<evidence type="ECO:0000256" key="4">
    <source>
        <dbReference type="ARBA" id="ARBA00022722"/>
    </source>
</evidence>
<proteinExistence type="inferred from homology"/>
<dbReference type="GO" id="GO:0005634">
    <property type="term" value="C:nucleus"/>
    <property type="evidence" value="ECO:0007669"/>
    <property type="project" value="UniProtKB-SubCell"/>
</dbReference>
<dbReference type="Pfam" id="PF13359">
    <property type="entry name" value="DDE_Tnp_4"/>
    <property type="match status" value="1"/>
</dbReference>
<evidence type="ECO:0000313" key="9">
    <source>
        <dbReference type="EMBL" id="CAL4065914.1"/>
    </source>
</evidence>
<dbReference type="PANTHER" id="PTHR22930">
    <property type="match status" value="1"/>
</dbReference>
<dbReference type="GO" id="GO:0046872">
    <property type="term" value="F:metal ion binding"/>
    <property type="evidence" value="ECO:0007669"/>
    <property type="project" value="UniProtKB-KW"/>
</dbReference>
<comment type="caution">
    <text evidence="9">The sequence shown here is derived from an EMBL/GenBank/DDBJ whole genome shotgun (WGS) entry which is preliminary data.</text>
</comment>
<keyword evidence="7" id="KW-0539">Nucleus</keyword>